<feature type="compositionally biased region" description="Low complexity" evidence="1">
    <location>
        <begin position="473"/>
        <end position="483"/>
    </location>
</feature>
<evidence type="ECO:0000256" key="1">
    <source>
        <dbReference type="SAM" id="MobiDB-lite"/>
    </source>
</evidence>
<name>A0ABQ8V2K1_9AGAR</name>
<protein>
    <submittedName>
        <fullName evidence="2">Uncharacterized protein</fullName>
    </submittedName>
</protein>
<evidence type="ECO:0000313" key="3">
    <source>
        <dbReference type="Proteomes" id="UP001150217"/>
    </source>
</evidence>
<comment type="caution">
    <text evidence="2">The sequence shown here is derived from an EMBL/GenBank/DDBJ whole genome shotgun (WGS) entry which is preliminary data.</text>
</comment>
<sequence length="530" mass="57510">MSLAMSLRNLQSPLSIKSVSPLLSLFFSFALFINSVITFAEATPLPPGIPQASKTPKLGLSGFESCLNNPTTGFIFRVGFYDSQTRKTVKSGPGVLVLCIGMNNCFGYTTTTTTMTTIAAPGTQHTVGTVIHTVPRRRTDGHGIYAPAYQQLQITPNCDKFNDWSPTPPPPPHAHDLGYNESGTTLVEFLKSIENLQSALHDHARSNPNLDITVAIDSPVSYILAVLDYLYSKGMLITYDKPSILDTISLPAKIPGASRLSWRFLEHKGKTNKQRWLKFPDIRFGKKFLCFGVSHCFGLDNGRVRDILPIAAKGSLDGRYFYRMINPRLYPSFNLQKLDQCLKTSVFLTKLTGHSDKGDIRFADIPHEEIREEAGIQEFVGEDEDSFYLRVLLRYMMVKGIIEKYSPQTHAEMGKALEFAKAGKMDAAVAKASKTDAAVAKAGKTDVVVAAAVALGGDSDSHQPPPTLPPAVGTSPGSTGSGSTHREGATHAQAGVVAEVHSSHGENTQGGRAVNPYPPKISVSSLLQNT</sequence>
<organism evidence="2 3">
    <name type="scientific">Lentinula lateritia</name>
    <dbReference type="NCBI Taxonomy" id="40482"/>
    <lineage>
        <taxon>Eukaryota</taxon>
        <taxon>Fungi</taxon>
        <taxon>Dikarya</taxon>
        <taxon>Basidiomycota</taxon>
        <taxon>Agaricomycotina</taxon>
        <taxon>Agaricomycetes</taxon>
        <taxon>Agaricomycetidae</taxon>
        <taxon>Agaricales</taxon>
        <taxon>Marasmiineae</taxon>
        <taxon>Omphalotaceae</taxon>
        <taxon>Lentinula</taxon>
    </lineage>
</organism>
<keyword evidence="3" id="KW-1185">Reference proteome</keyword>
<dbReference type="Proteomes" id="UP001150217">
    <property type="component" value="Unassembled WGS sequence"/>
</dbReference>
<dbReference type="EMBL" id="JANVFT010000099">
    <property type="protein sequence ID" value="KAJ4468935.1"/>
    <property type="molecule type" value="Genomic_DNA"/>
</dbReference>
<reference evidence="2" key="1">
    <citation type="submission" date="2022-08" db="EMBL/GenBank/DDBJ databases">
        <title>A Global Phylogenomic Analysis of the Shiitake Genus Lentinula.</title>
        <authorList>
            <consortium name="DOE Joint Genome Institute"/>
            <person name="Sierra-Patev S."/>
            <person name="Min B."/>
            <person name="Naranjo-Ortiz M."/>
            <person name="Looney B."/>
            <person name="Konkel Z."/>
            <person name="Slot J.C."/>
            <person name="Sakamoto Y."/>
            <person name="Steenwyk J.L."/>
            <person name="Rokas A."/>
            <person name="Carro J."/>
            <person name="Camarero S."/>
            <person name="Ferreira P."/>
            <person name="Molpeceres G."/>
            <person name="Ruiz-Duenas F.J."/>
            <person name="Serrano A."/>
            <person name="Henrissat B."/>
            <person name="Drula E."/>
            <person name="Hughes K.W."/>
            <person name="Mata J.L."/>
            <person name="Ishikawa N.K."/>
            <person name="Vargas-Isla R."/>
            <person name="Ushijima S."/>
            <person name="Smith C.A."/>
            <person name="Ahrendt S."/>
            <person name="Andreopoulos W."/>
            <person name="He G."/>
            <person name="Labutti K."/>
            <person name="Lipzen A."/>
            <person name="Ng V."/>
            <person name="Riley R."/>
            <person name="Sandor L."/>
            <person name="Barry K."/>
            <person name="Martinez A.T."/>
            <person name="Xiao Y."/>
            <person name="Gibbons J.G."/>
            <person name="Terashima K."/>
            <person name="Grigoriev I.V."/>
            <person name="Hibbett D.S."/>
        </authorList>
    </citation>
    <scope>NUCLEOTIDE SEQUENCE</scope>
    <source>
        <strain evidence="2">RHP3577 ss4</strain>
    </source>
</reference>
<accession>A0ABQ8V2K1</accession>
<feature type="region of interest" description="Disordered" evidence="1">
    <location>
        <begin position="456"/>
        <end position="530"/>
    </location>
</feature>
<proteinExistence type="predicted"/>
<gene>
    <name evidence="2" type="ORF">C8R41DRAFT_853865</name>
</gene>
<evidence type="ECO:0000313" key="2">
    <source>
        <dbReference type="EMBL" id="KAJ4468935.1"/>
    </source>
</evidence>